<gene>
    <name evidence="8" type="ORF">LL253_04055</name>
</gene>
<keyword evidence="9" id="KW-1185">Reference proteome</keyword>
<keyword evidence="3 6" id="KW-1133">Transmembrane helix</keyword>
<evidence type="ECO:0000256" key="6">
    <source>
        <dbReference type="SAM" id="Phobius"/>
    </source>
</evidence>
<dbReference type="Proteomes" id="UP001198830">
    <property type="component" value="Unassembled WGS sequence"/>
</dbReference>
<keyword evidence="4 6" id="KW-0472">Membrane</keyword>
<dbReference type="PANTHER" id="PTHR36985">
    <property type="entry name" value="TRANSLOCATION AND ASSEMBLY MODULE SUBUNIT TAMB"/>
    <property type="match status" value="1"/>
</dbReference>
<evidence type="ECO:0000256" key="1">
    <source>
        <dbReference type="ARBA" id="ARBA00004167"/>
    </source>
</evidence>
<sequence length="1398" mass="148198">MAEESLSPPVIPPPAATTPRRAWDGRWQRWVAGLLAALFLIMAGALTWLDTDGGHRFLASRIAAIQTSSGLRIQVGAIEGSIYRKAVLRDLTLSDPAGPFFKAPRVELDWWPFAWLSNRLDIDRLSIPQASLSKLPKLNPTQRRGPILPGFDIRLMQFSVGRLSIAPAITGRAQIATMAGDADIRGGRAIIDLSARTLDGSDVLTIALDSRPDDDRFKLDVTVNAPNKGLLATMAGLRQDANLRITGKGSWSQWDGQLDATLDGAPAADLVLAARSGAYSARGSIEGRAIAGGGLVRRMADPRLSVRADGRFENRIIDGKLMLRSAAFDLTADGAIDLRNNALDNMLLQVTLARPQALLRTMGGRDIRAKVRLDGPLDRLGFDYLLTARQLTFDKTVIADVRAEGSGRGVGDGPLLIPVKLRAKRLDGHGDLVGNIVRNFALDGVLQFRGQQLVSNPMEVRSDKLQGKLVMRLDLKSGRYDFGLDGQIRSLFIRGLGIVDLTSKLRATPRPDGGFGLSGNAMAQMRRLDNAFLNGLGGGLPIARSALALRPDGQLAFNGLTIQSPLLSLRANGIRRRDGSFHFEGSGDHDRYGPLQLVLDGRIERPTIDLILQRPLDALGLRDVKAHLVPDSEGYSYTAQGGSILGPFDGRGVILLPQGGQAVVRVAQLSVSGVNASGDIRPLPGGLEGQLSVTGPVTGYVGFRPVNAIQQVQVKLTASGASFAGPTVIEVRRGSLDATVLLDPDGTNVTATAQARGLRLGGILVGRMALTANLVDGRGKVSGSLSGQRGRLFDLQGEAQVEPDSIRLSAKGTIDKRPIRLTRAALVTRTAEGWRLSPATISYAGGSLQLAGELGGESTHVEARMQTLPLSLLDIAYDNLGLGGMATGSLSYAQPQGGPPTGKAELRIRGLSRSGLSLSSRPVDVGVNVALTPDRLATRMLFVADGRTIGRGQALLTPLGREGGLVSRLNAAPLFAQLRYAGTADTLWRLTGVEIVDIGGPVSVSADMRGTLANPQISGQLATDNATINSAVTGMRLRNVKAQGHFSGAQLVINNFAASAQNGGSVTGSGRFTFNGIAGVGMDLALQADNAALLERDDIAATVTGPLTLKSNGAGGTIGGDLILNRSRFTMGRAAAVAQIPELRVVEINRRGDEIERPRTSVPWALAVHARARNRLMVTGLGLDSEWRADLDIGGTVTNPTIAGRAELVRGGYEFAGRRFDLREGRIQFDGKTPVNPTLDIDAEADVSDLSATIHVGGTGLKPDISFNSVPALPQDELLSRILFGTSITNLSAPEALQLASAVGSLQGEGGLDPINAVRKAAGLDRLRIIAADPTQGQGTSIAAGKYLTRKTYVELITDGQGYSATRIEYQVTRWLSLLGAISTLGRQSANVRVSRDY</sequence>
<dbReference type="RefSeq" id="WP_228226289.1">
    <property type="nucleotide sequence ID" value="NZ_JAJGNP010000002.1"/>
</dbReference>
<reference evidence="8 9" key="1">
    <citation type="submission" date="2021-10" db="EMBL/GenBank/DDBJ databases">
        <title>The diversity and Nitrogen Metabolism of Culturable Nitrate-Utilizing Bacteria Within the Oxygen Minimum Zone of the Changjiang (Yangtze River)Estuary.</title>
        <authorList>
            <person name="Zhang D."/>
            <person name="Zheng J."/>
            <person name="Liu S."/>
            <person name="He W."/>
        </authorList>
    </citation>
    <scope>NUCLEOTIDE SEQUENCE [LARGE SCALE GENOMIC DNA]</scope>
    <source>
        <strain evidence="8 9">FXH275-2</strain>
    </source>
</reference>
<feature type="transmembrane region" description="Helical" evidence="6">
    <location>
        <begin position="30"/>
        <end position="49"/>
    </location>
</feature>
<comment type="caution">
    <text evidence="8">The sequence shown here is derived from an EMBL/GenBank/DDBJ whole genome shotgun (WGS) entry which is preliminary data.</text>
</comment>
<evidence type="ECO:0000256" key="5">
    <source>
        <dbReference type="SAM" id="MobiDB-lite"/>
    </source>
</evidence>
<evidence type="ECO:0000256" key="4">
    <source>
        <dbReference type="ARBA" id="ARBA00023136"/>
    </source>
</evidence>
<evidence type="ECO:0000313" key="8">
    <source>
        <dbReference type="EMBL" id="MCC4231863.1"/>
    </source>
</evidence>
<protein>
    <submittedName>
        <fullName evidence="8">Translocation/assembly module TamB domain-containing protein</fullName>
    </submittedName>
</protein>
<dbReference type="PANTHER" id="PTHR36985:SF1">
    <property type="entry name" value="TRANSLOCATION AND ASSEMBLY MODULE SUBUNIT TAMB"/>
    <property type="match status" value="1"/>
</dbReference>
<feature type="region of interest" description="Disordered" evidence="5">
    <location>
        <begin position="1"/>
        <end position="20"/>
    </location>
</feature>
<feature type="domain" description="Translocation and assembly module TamB C-terminal" evidence="7">
    <location>
        <begin position="1057"/>
        <end position="1397"/>
    </location>
</feature>
<proteinExistence type="predicted"/>
<dbReference type="Pfam" id="PF04357">
    <property type="entry name" value="TamB"/>
    <property type="match status" value="1"/>
</dbReference>
<dbReference type="InterPro" id="IPR007452">
    <property type="entry name" value="TamB_C"/>
</dbReference>
<organism evidence="8 9">
    <name type="scientific">Sphingobium soli</name>
    <dbReference type="NCBI Taxonomy" id="1591116"/>
    <lineage>
        <taxon>Bacteria</taxon>
        <taxon>Pseudomonadati</taxon>
        <taxon>Pseudomonadota</taxon>
        <taxon>Alphaproteobacteria</taxon>
        <taxon>Sphingomonadales</taxon>
        <taxon>Sphingomonadaceae</taxon>
        <taxon>Sphingobium</taxon>
    </lineage>
</organism>
<evidence type="ECO:0000313" key="9">
    <source>
        <dbReference type="Proteomes" id="UP001198830"/>
    </source>
</evidence>
<accession>A0ABS8H1A7</accession>
<evidence type="ECO:0000256" key="3">
    <source>
        <dbReference type="ARBA" id="ARBA00022989"/>
    </source>
</evidence>
<evidence type="ECO:0000256" key="2">
    <source>
        <dbReference type="ARBA" id="ARBA00022692"/>
    </source>
</evidence>
<evidence type="ECO:0000259" key="7">
    <source>
        <dbReference type="Pfam" id="PF04357"/>
    </source>
</evidence>
<comment type="subcellular location">
    <subcellularLocation>
        <location evidence="1">Membrane</location>
        <topology evidence="1">Single-pass membrane protein</topology>
    </subcellularLocation>
</comment>
<dbReference type="EMBL" id="JAJGNP010000002">
    <property type="protein sequence ID" value="MCC4231863.1"/>
    <property type="molecule type" value="Genomic_DNA"/>
</dbReference>
<name>A0ABS8H1A7_9SPHN</name>
<keyword evidence="2 6" id="KW-0812">Transmembrane</keyword>